<gene>
    <name evidence="2" type="ORF">Tci_562348</name>
</gene>
<feature type="region of interest" description="Disordered" evidence="1">
    <location>
        <begin position="116"/>
        <end position="142"/>
    </location>
</feature>
<organism evidence="2">
    <name type="scientific">Tanacetum cinerariifolium</name>
    <name type="common">Dalmatian daisy</name>
    <name type="synonym">Chrysanthemum cinerariifolium</name>
    <dbReference type="NCBI Taxonomy" id="118510"/>
    <lineage>
        <taxon>Eukaryota</taxon>
        <taxon>Viridiplantae</taxon>
        <taxon>Streptophyta</taxon>
        <taxon>Embryophyta</taxon>
        <taxon>Tracheophyta</taxon>
        <taxon>Spermatophyta</taxon>
        <taxon>Magnoliopsida</taxon>
        <taxon>eudicotyledons</taxon>
        <taxon>Gunneridae</taxon>
        <taxon>Pentapetalae</taxon>
        <taxon>asterids</taxon>
        <taxon>campanulids</taxon>
        <taxon>Asterales</taxon>
        <taxon>Asteraceae</taxon>
        <taxon>Asteroideae</taxon>
        <taxon>Anthemideae</taxon>
        <taxon>Anthemidinae</taxon>
        <taxon>Tanacetum</taxon>
    </lineage>
</organism>
<proteinExistence type="predicted"/>
<reference evidence="2" key="1">
    <citation type="journal article" date="2019" name="Sci. Rep.">
        <title>Draft genome of Tanacetum cinerariifolium, the natural source of mosquito coil.</title>
        <authorList>
            <person name="Yamashiro T."/>
            <person name="Shiraishi A."/>
            <person name="Satake H."/>
            <person name="Nakayama K."/>
        </authorList>
    </citation>
    <scope>NUCLEOTIDE SEQUENCE</scope>
</reference>
<dbReference type="AlphaFoldDB" id="A0A699IVU2"/>
<feature type="non-terminal residue" evidence="2">
    <location>
        <position position="1"/>
    </location>
</feature>
<dbReference type="EMBL" id="BKCJ010339815">
    <property type="protein sequence ID" value="GEZ90375.1"/>
    <property type="molecule type" value="Genomic_DNA"/>
</dbReference>
<feature type="compositionally biased region" description="Basic and acidic residues" evidence="1">
    <location>
        <begin position="116"/>
        <end position="130"/>
    </location>
</feature>
<name>A0A699IVU2_TANCI</name>
<sequence length="142" mass="15672">QLSAKDKTGLGYGDQLSKSDSEVLPSVFDNRLSDGDDNPINDRFKKVLLVTYNAVLLPLTGNYMPPLADLSFAGLDDSVYRPTANKAIDSISKDTQVDSQTTVKPSFKKIEFTKARNKSIKSDIQADKPKMITQNSKADRKD</sequence>
<evidence type="ECO:0000313" key="2">
    <source>
        <dbReference type="EMBL" id="GEZ90375.1"/>
    </source>
</evidence>
<evidence type="ECO:0000256" key="1">
    <source>
        <dbReference type="SAM" id="MobiDB-lite"/>
    </source>
</evidence>
<comment type="caution">
    <text evidence="2">The sequence shown here is derived from an EMBL/GenBank/DDBJ whole genome shotgun (WGS) entry which is preliminary data.</text>
</comment>
<accession>A0A699IVU2</accession>
<protein>
    <submittedName>
        <fullName evidence="2">Uncharacterized protein</fullName>
    </submittedName>
</protein>